<evidence type="ECO:0000313" key="1">
    <source>
        <dbReference type="EMBL" id="MFE9171339.1"/>
    </source>
</evidence>
<reference evidence="1 2" key="1">
    <citation type="submission" date="2024-10" db="EMBL/GenBank/DDBJ databases">
        <title>The Natural Products Discovery Center: Release of the First 8490 Sequenced Strains for Exploring Actinobacteria Biosynthetic Diversity.</title>
        <authorList>
            <person name="Kalkreuter E."/>
            <person name="Kautsar S.A."/>
            <person name="Yang D."/>
            <person name="Bader C.D."/>
            <person name="Teijaro C.N."/>
            <person name="Fluegel L."/>
            <person name="Davis C.M."/>
            <person name="Simpson J.R."/>
            <person name="Lauterbach L."/>
            <person name="Steele A.D."/>
            <person name="Gui C."/>
            <person name="Meng S."/>
            <person name="Li G."/>
            <person name="Viehrig K."/>
            <person name="Ye F."/>
            <person name="Su P."/>
            <person name="Kiefer A.F."/>
            <person name="Nichols A."/>
            <person name="Cepeda A.J."/>
            <person name="Yan W."/>
            <person name="Fan B."/>
            <person name="Jiang Y."/>
            <person name="Adhikari A."/>
            <person name="Zheng C.-J."/>
            <person name="Schuster L."/>
            <person name="Cowan T.M."/>
            <person name="Smanski M.J."/>
            <person name="Chevrette M.G."/>
            <person name="De Carvalho L.P.S."/>
            <person name="Shen B."/>
        </authorList>
    </citation>
    <scope>NUCLEOTIDE SEQUENCE [LARGE SCALE GENOMIC DNA]</scope>
    <source>
        <strain evidence="1 2">NPDC007147</strain>
    </source>
</reference>
<dbReference type="EMBL" id="JBIAFJ010000014">
    <property type="protein sequence ID" value="MFE9171339.1"/>
    <property type="molecule type" value="Genomic_DNA"/>
</dbReference>
<keyword evidence="2" id="KW-1185">Reference proteome</keyword>
<proteinExistence type="predicted"/>
<evidence type="ECO:0000313" key="2">
    <source>
        <dbReference type="Proteomes" id="UP001601197"/>
    </source>
</evidence>
<dbReference type="Proteomes" id="UP001601197">
    <property type="component" value="Unassembled WGS sequence"/>
</dbReference>
<sequence>MAEIADRFSGLLTGAGGRQVQLFAVTEPLMAGSRGDHPELTPPLLDLAPELPGEPAEVIARRVGLPAA</sequence>
<gene>
    <name evidence="1" type="ORF">ACFYNZ_17750</name>
</gene>
<organism evidence="1 2">
    <name type="scientific">Streptomyces kebangsaanensis</name>
    <dbReference type="NCBI Taxonomy" id="864058"/>
    <lineage>
        <taxon>Bacteria</taxon>
        <taxon>Bacillati</taxon>
        <taxon>Actinomycetota</taxon>
        <taxon>Actinomycetes</taxon>
        <taxon>Kitasatosporales</taxon>
        <taxon>Streptomycetaceae</taxon>
        <taxon>Streptomyces</taxon>
    </lineage>
</organism>
<name>A0ABW6KTW0_9ACTN</name>
<comment type="caution">
    <text evidence="1">The sequence shown here is derived from an EMBL/GenBank/DDBJ whole genome shotgun (WGS) entry which is preliminary data.</text>
</comment>
<dbReference type="RefSeq" id="WP_388348170.1">
    <property type="nucleotide sequence ID" value="NZ_JBIAFJ010000014.1"/>
</dbReference>
<protein>
    <submittedName>
        <fullName evidence="1">Uncharacterized protein</fullName>
    </submittedName>
</protein>
<accession>A0ABW6KTW0</accession>